<evidence type="ECO:0000313" key="4">
    <source>
        <dbReference type="EMBL" id="BCX46327.1"/>
    </source>
</evidence>
<organism evidence="4 5">
    <name type="scientific">Haloferula helveola</name>
    <dbReference type="NCBI Taxonomy" id="490095"/>
    <lineage>
        <taxon>Bacteria</taxon>
        <taxon>Pseudomonadati</taxon>
        <taxon>Verrucomicrobiota</taxon>
        <taxon>Verrucomicrobiia</taxon>
        <taxon>Verrucomicrobiales</taxon>
        <taxon>Verrucomicrobiaceae</taxon>
        <taxon>Haloferula</taxon>
    </lineage>
</organism>
<feature type="domain" description="Sialate O-acetylesterase" evidence="3">
    <location>
        <begin position="307"/>
        <end position="452"/>
    </location>
</feature>
<protein>
    <recommendedName>
        <fullName evidence="3">Sialate O-acetylesterase domain-containing protein</fullName>
    </recommendedName>
</protein>
<gene>
    <name evidence="4" type="ORF">HAHE_02350</name>
</gene>
<evidence type="ECO:0000256" key="1">
    <source>
        <dbReference type="ARBA" id="ARBA00022801"/>
    </source>
</evidence>
<dbReference type="SUPFAM" id="SSF52266">
    <property type="entry name" value="SGNH hydrolase"/>
    <property type="match status" value="1"/>
</dbReference>
<dbReference type="RefSeq" id="WP_338687829.1">
    <property type="nucleotide sequence ID" value="NZ_AP024702.1"/>
</dbReference>
<reference evidence="4 5" key="1">
    <citation type="submission" date="2021-06" db="EMBL/GenBank/DDBJ databases">
        <title>Complete genome of Haloferula helveola possessing various polysaccharide degrading enzymes.</title>
        <authorList>
            <person name="Takami H."/>
            <person name="Huang C."/>
            <person name="Hamasaki K."/>
        </authorList>
    </citation>
    <scope>NUCLEOTIDE SEQUENCE [LARGE SCALE GENOMIC DNA]</scope>
    <source>
        <strain evidence="4 5">CN-1</strain>
    </source>
</reference>
<evidence type="ECO:0000256" key="2">
    <source>
        <dbReference type="SAM" id="SignalP"/>
    </source>
</evidence>
<keyword evidence="2" id="KW-0732">Signal</keyword>
<proteinExistence type="predicted"/>
<keyword evidence="1" id="KW-0378">Hydrolase</keyword>
<dbReference type="Pfam" id="PF03629">
    <property type="entry name" value="SASA"/>
    <property type="match status" value="1"/>
</dbReference>
<dbReference type="InterPro" id="IPR036514">
    <property type="entry name" value="SGNH_hydro_sf"/>
</dbReference>
<sequence>MKRSIILGSLSLAVLSSPVTAQEADAKPVKVYILAGQSNMVGIGQVTGGGSRWGSEFIDPTVSVYEGEYDPKADYDSLKPVKEVKLEKFGGVSPTPYPGGGTQVVRGSIEMKAAGVYEFRPGYGGSTHNIMVVDGKEVHRKEVGKESVHTPIKLEAGKKVPFKITYLTGDAGGLGWYARLDIPGTLSTVVKENGKFPFLVDGEGNWTERNDVWYKGVVTATADKWLSVGCGAGGNNIGPELGFGHIVGDFHDEPVLILKASQGNRSLAWDFLPPGSERYEVDGTVYAGYKDSPASWEKGSEPEKINWYAGKQYDDCFGAAKVVLQNFDNEFPQWKGRGYEIAGFGWWQGHKDQGSEVYAARYEQNLVHLIKTLRREFQAPEAPFVVATIGFGGWEMAGDAVTVANAQLAVSGEKGKYPEFKGNVKTVETRDFWRPVDQSPKAQDFHYNQNAETYMLVGQAMGNGMLSLLQGD</sequence>
<dbReference type="PANTHER" id="PTHR31988">
    <property type="entry name" value="ESTERASE, PUTATIVE (DUF303)-RELATED"/>
    <property type="match status" value="1"/>
</dbReference>
<feature type="signal peptide" evidence="2">
    <location>
        <begin position="1"/>
        <end position="21"/>
    </location>
</feature>
<name>A0ABM7R8Q6_9BACT</name>
<keyword evidence="5" id="KW-1185">Reference proteome</keyword>
<dbReference type="PANTHER" id="PTHR31988:SF19">
    <property type="entry name" value="9-O-ACETYL-N-ACETYLNEURAMINIC ACID DEACETYLASE-RELATED"/>
    <property type="match status" value="1"/>
</dbReference>
<dbReference type="EMBL" id="AP024702">
    <property type="protein sequence ID" value="BCX46327.1"/>
    <property type="molecule type" value="Genomic_DNA"/>
</dbReference>
<accession>A0ABM7R8Q6</accession>
<dbReference type="InterPro" id="IPR052940">
    <property type="entry name" value="Carb_Esterase_6"/>
</dbReference>
<dbReference type="Proteomes" id="UP001374893">
    <property type="component" value="Chromosome"/>
</dbReference>
<evidence type="ECO:0000313" key="5">
    <source>
        <dbReference type="Proteomes" id="UP001374893"/>
    </source>
</evidence>
<dbReference type="Gene3D" id="3.40.50.1110">
    <property type="entry name" value="SGNH hydrolase"/>
    <property type="match status" value="1"/>
</dbReference>
<dbReference type="InterPro" id="IPR005181">
    <property type="entry name" value="SASA"/>
</dbReference>
<feature type="chain" id="PRO_5045704461" description="Sialate O-acetylesterase domain-containing protein" evidence="2">
    <location>
        <begin position="22"/>
        <end position="472"/>
    </location>
</feature>
<evidence type="ECO:0000259" key="3">
    <source>
        <dbReference type="Pfam" id="PF03629"/>
    </source>
</evidence>